<name>A0A848KQZ3_9ACTN</name>
<dbReference type="EMBL" id="JABBNB010000003">
    <property type="protein sequence ID" value="NMO00347.1"/>
    <property type="molecule type" value="Genomic_DNA"/>
</dbReference>
<comment type="caution">
    <text evidence="1">The sequence shown here is derived from an EMBL/GenBank/DDBJ whole genome shotgun (WGS) entry which is preliminary data.</text>
</comment>
<dbReference type="RefSeq" id="WP_170192853.1">
    <property type="nucleotide sequence ID" value="NZ_JABBNB010000003.1"/>
</dbReference>
<dbReference type="AlphaFoldDB" id="A0A848KQZ3"/>
<protein>
    <submittedName>
        <fullName evidence="1">Uncharacterized protein</fullName>
    </submittedName>
</protein>
<evidence type="ECO:0000313" key="2">
    <source>
        <dbReference type="Proteomes" id="UP000550729"/>
    </source>
</evidence>
<accession>A0A848KQZ3</accession>
<dbReference type="Proteomes" id="UP000550729">
    <property type="component" value="Unassembled WGS sequence"/>
</dbReference>
<proteinExistence type="predicted"/>
<gene>
    <name evidence="1" type="ORF">HH308_03860</name>
</gene>
<organism evidence="1 2">
    <name type="scientific">Gordonia asplenii</name>
    <dbReference type="NCBI Taxonomy" id="2725283"/>
    <lineage>
        <taxon>Bacteria</taxon>
        <taxon>Bacillati</taxon>
        <taxon>Actinomycetota</taxon>
        <taxon>Actinomycetes</taxon>
        <taxon>Mycobacteriales</taxon>
        <taxon>Gordoniaceae</taxon>
        <taxon>Gordonia</taxon>
    </lineage>
</organism>
<evidence type="ECO:0000313" key="1">
    <source>
        <dbReference type="EMBL" id="NMO00347.1"/>
    </source>
</evidence>
<sequence length="365" mass="38831">MTYRPSPLATAINNYGAHARAVVGSDSVVSWPGLWLLLAIAADVVGFDNVPNLGDHLGMPPAQAAAAAEALVADKRPGITAAAAVWLDSQVAERFSAQAPPIPTQRILDAWASDNTDGMSDSFPIEVTLDTVALLATAMLANVAWQPPLLVDADGRLVLNEGVQAIVHTDAAGFVAVAKPMAEGDAEVISVIAAPDVEQPDVWRAVEEVVELVNNRALHHGSREGVTGDGHSWTIRTETQRFQRHLAPTDHTETWSTHLPAWEQTAKSVLTDAPGVADIATVLLEGARDDAEVLVQQAARAKYDAEGFAAAAVTAMAMRAGSVPDYVNREVTKVRVDFDRPHALTAIGRGGIWEGIRLFDAWVMS</sequence>
<keyword evidence="2" id="KW-1185">Reference proteome</keyword>
<reference evidence="1 2" key="1">
    <citation type="submission" date="2020-04" db="EMBL/GenBank/DDBJ databases">
        <title>Gordonia sp. nov. TBRC 11910.</title>
        <authorList>
            <person name="Suriyachadkun C."/>
        </authorList>
    </citation>
    <scope>NUCLEOTIDE SEQUENCE [LARGE SCALE GENOMIC DNA]</scope>
    <source>
        <strain evidence="1 2">TBRC 11910</strain>
    </source>
</reference>